<evidence type="ECO:0000313" key="2">
    <source>
        <dbReference type="Proteomes" id="UP001234178"/>
    </source>
</evidence>
<gene>
    <name evidence="1" type="ORF">OUZ56_002928</name>
</gene>
<protein>
    <submittedName>
        <fullName evidence="1">Uncharacterized protein</fullName>
    </submittedName>
</protein>
<sequence length="113" mass="12788">MAQVILRYDLSQALWSNHLNSVLRFCPSNSVRVCPDRFNDFRFVALCQIKNCFTPCFVILFPDLSSQVLALIWCVKHNGEMENRDSTLTTGIPSQLQQGISCKSGPCLRFSLS</sequence>
<dbReference type="Proteomes" id="UP001234178">
    <property type="component" value="Unassembled WGS sequence"/>
</dbReference>
<dbReference type="EMBL" id="JAOYFB010000036">
    <property type="protein sequence ID" value="KAK4020994.1"/>
    <property type="molecule type" value="Genomic_DNA"/>
</dbReference>
<comment type="caution">
    <text evidence="1">The sequence shown here is derived from an EMBL/GenBank/DDBJ whole genome shotgun (WGS) entry which is preliminary data.</text>
</comment>
<accession>A0ABR0A7P1</accession>
<reference evidence="1 2" key="1">
    <citation type="journal article" date="2023" name="Nucleic Acids Res.">
        <title>The hologenome of Daphnia magna reveals possible DNA methylation and microbiome-mediated evolution of the host genome.</title>
        <authorList>
            <person name="Chaturvedi A."/>
            <person name="Li X."/>
            <person name="Dhandapani V."/>
            <person name="Marshall H."/>
            <person name="Kissane S."/>
            <person name="Cuenca-Cambronero M."/>
            <person name="Asole G."/>
            <person name="Calvet F."/>
            <person name="Ruiz-Romero M."/>
            <person name="Marangio P."/>
            <person name="Guigo R."/>
            <person name="Rago D."/>
            <person name="Mirbahai L."/>
            <person name="Eastwood N."/>
            <person name="Colbourne J.K."/>
            <person name="Zhou J."/>
            <person name="Mallon E."/>
            <person name="Orsini L."/>
        </authorList>
    </citation>
    <scope>NUCLEOTIDE SEQUENCE [LARGE SCALE GENOMIC DNA]</scope>
    <source>
        <strain evidence="1">LRV0_1</strain>
    </source>
</reference>
<proteinExistence type="predicted"/>
<evidence type="ECO:0000313" key="1">
    <source>
        <dbReference type="EMBL" id="KAK4020994.1"/>
    </source>
</evidence>
<name>A0ABR0A7P1_9CRUS</name>
<organism evidence="1 2">
    <name type="scientific">Daphnia magna</name>
    <dbReference type="NCBI Taxonomy" id="35525"/>
    <lineage>
        <taxon>Eukaryota</taxon>
        <taxon>Metazoa</taxon>
        <taxon>Ecdysozoa</taxon>
        <taxon>Arthropoda</taxon>
        <taxon>Crustacea</taxon>
        <taxon>Branchiopoda</taxon>
        <taxon>Diplostraca</taxon>
        <taxon>Cladocera</taxon>
        <taxon>Anomopoda</taxon>
        <taxon>Daphniidae</taxon>
        <taxon>Daphnia</taxon>
    </lineage>
</organism>
<keyword evidence="2" id="KW-1185">Reference proteome</keyword>